<feature type="transmembrane region" description="Helical" evidence="1">
    <location>
        <begin position="293"/>
        <end position="316"/>
    </location>
</feature>
<evidence type="ECO:0008006" key="3">
    <source>
        <dbReference type="Google" id="ProtNLM"/>
    </source>
</evidence>
<name>A0A7J3Z669_9CREN</name>
<comment type="caution">
    <text evidence="2">The sequence shown here is derived from an EMBL/GenBank/DDBJ whole genome shotgun (WGS) entry which is preliminary data.</text>
</comment>
<dbReference type="AlphaFoldDB" id="A0A7J3Z669"/>
<organism evidence="2">
    <name type="scientific">Ignisphaera aggregans</name>
    <dbReference type="NCBI Taxonomy" id="334771"/>
    <lineage>
        <taxon>Archaea</taxon>
        <taxon>Thermoproteota</taxon>
        <taxon>Thermoprotei</taxon>
        <taxon>Desulfurococcales</taxon>
        <taxon>Desulfurococcaceae</taxon>
        <taxon>Ignisphaera</taxon>
    </lineage>
</organism>
<keyword evidence="1" id="KW-0472">Membrane</keyword>
<feature type="transmembrane region" description="Helical" evidence="1">
    <location>
        <begin position="252"/>
        <end position="281"/>
    </location>
</feature>
<evidence type="ECO:0000256" key="1">
    <source>
        <dbReference type="SAM" id="Phobius"/>
    </source>
</evidence>
<protein>
    <recommendedName>
        <fullName evidence="3">ABC transporter permease</fullName>
    </recommendedName>
</protein>
<evidence type="ECO:0000313" key="2">
    <source>
        <dbReference type="EMBL" id="HHQ50329.1"/>
    </source>
</evidence>
<proteinExistence type="predicted"/>
<accession>A0A7J3Z669</accession>
<gene>
    <name evidence="2" type="ORF">ENM66_03145</name>
</gene>
<sequence>MEVKHLGVLKTLFIVFARGKQTSVLVLSISIPIALVTSIALALSASQQQVQLLKDIALQNTSVVVSDSGLEVGVVEAALAFSDQRVGIQIHVVRDFNAYANLANARVVKSVKPGGKDALSIGVEIASRLRVDVNSTVLICVESHCFNSTITAIHRGEGYANYIAVTNSSDFFSYSKPLYFSRREGNVAATGILNSLSRDVSSITRLLALISIAAYTPILYLSINRVLNGYRDVIDVFKGAGASGRAIFTYSLLLFSALSAIFALYGIALGVIAVHTSLWLLQFFGIAMPFKPVAVGELAITTSALYVILCAIASAVSAKRLYGGF</sequence>
<feature type="transmembrane region" description="Helical" evidence="1">
    <location>
        <begin position="206"/>
        <end position="223"/>
    </location>
</feature>
<feature type="transmembrane region" description="Helical" evidence="1">
    <location>
        <begin position="24"/>
        <end position="45"/>
    </location>
</feature>
<keyword evidence="1" id="KW-1133">Transmembrane helix</keyword>
<dbReference type="EMBL" id="DRYQ01000046">
    <property type="protein sequence ID" value="HHQ50329.1"/>
    <property type="molecule type" value="Genomic_DNA"/>
</dbReference>
<reference evidence="2" key="1">
    <citation type="journal article" date="2020" name="mSystems">
        <title>Genome- and Community-Level Interaction Insights into Carbon Utilization and Element Cycling Functions of Hydrothermarchaeota in Hydrothermal Sediment.</title>
        <authorList>
            <person name="Zhou Z."/>
            <person name="Liu Y."/>
            <person name="Xu W."/>
            <person name="Pan J."/>
            <person name="Luo Z.H."/>
            <person name="Li M."/>
        </authorList>
    </citation>
    <scope>NUCLEOTIDE SEQUENCE [LARGE SCALE GENOMIC DNA]</scope>
    <source>
        <strain evidence="2">SpSt-1105</strain>
    </source>
</reference>
<keyword evidence="1" id="KW-0812">Transmembrane</keyword>